<sequence>MAITATGQQKLSKILALQDIDSLVATLETIHYNPYLHITKTAFHKNVTEIKHSIPDTIEFKDYLLKLYKITASLQDGHAMPAIVQPALRSELVGANFLPLKLVVDNKKVYAGSRGIFSLPPDAQIKHINGLSLEKSLLELEQLLGGSKNFTQEMAAKLLSYFLFLQGVQPPFTIEYITSTKQTKKDKINNGITFIEMIHISMPHLKEQNSFRVMSHEGAYLNFISMNGDLQQWGSFLDSAFIEMRAMEIKNLYIDIRNNSGGNSLFGNYLLAYLTKEKFLFSSGKCWKISARMKQYQQQNGSFNKEYQSRETGTNWCYDKCIPEENPVIADSIFNGKVYLLTSPFTFSSANMLADAFKTFHLGTIIGESTGEYTNDFGEVMQFELPNSKIKIQTTTSFEYGADCDKTSFHTVSPDIIIKPSLDDKIRGNDAVMRYLLKVK</sequence>
<comment type="caution">
    <text evidence="2">The sequence shown here is derived from an EMBL/GenBank/DDBJ whole genome shotgun (WGS) entry which is preliminary data.</text>
</comment>
<name>A0ABP8MI99_9BACT</name>
<organism evidence="2 3">
    <name type="scientific">Rurimicrobium arvi</name>
    <dbReference type="NCBI Taxonomy" id="2049916"/>
    <lineage>
        <taxon>Bacteria</taxon>
        <taxon>Pseudomonadati</taxon>
        <taxon>Bacteroidota</taxon>
        <taxon>Chitinophagia</taxon>
        <taxon>Chitinophagales</taxon>
        <taxon>Chitinophagaceae</taxon>
        <taxon>Rurimicrobium</taxon>
    </lineage>
</organism>
<dbReference type="InterPro" id="IPR029045">
    <property type="entry name" value="ClpP/crotonase-like_dom_sf"/>
</dbReference>
<protein>
    <recommendedName>
        <fullName evidence="1">Tail specific protease domain-containing protein</fullName>
    </recommendedName>
</protein>
<dbReference type="Gene3D" id="3.90.226.10">
    <property type="entry name" value="2-enoyl-CoA Hydratase, Chain A, domain 1"/>
    <property type="match status" value="1"/>
</dbReference>
<evidence type="ECO:0000259" key="1">
    <source>
        <dbReference type="Pfam" id="PF03572"/>
    </source>
</evidence>
<accession>A0ABP8MI99</accession>
<dbReference type="Pfam" id="PF03572">
    <property type="entry name" value="Peptidase_S41"/>
    <property type="match status" value="1"/>
</dbReference>
<gene>
    <name evidence="2" type="ORF">GCM10023092_03880</name>
</gene>
<evidence type="ECO:0000313" key="2">
    <source>
        <dbReference type="EMBL" id="GAA4449519.1"/>
    </source>
</evidence>
<proteinExistence type="predicted"/>
<feature type="domain" description="Tail specific protease" evidence="1">
    <location>
        <begin position="219"/>
        <end position="417"/>
    </location>
</feature>
<dbReference type="EMBL" id="BAABEZ010000002">
    <property type="protein sequence ID" value="GAA4449519.1"/>
    <property type="molecule type" value="Genomic_DNA"/>
</dbReference>
<evidence type="ECO:0000313" key="3">
    <source>
        <dbReference type="Proteomes" id="UP001501410"/>
    </source>
</evidence>
<dbReference type="InterPro" id="IPR005151">
    <property type="entry name" value="Tail-specific_protease"/>
</dbReference>
<dbReference type="Proteomes" id="UP001501410">
    <property type="component" value="Unassembled WGS sequence"/>
</dbReference>
<keyword evidence="3" id="KW-1185">Reference proteome</keyword>
<reference evidence="3" key="1">
    <citation type="journal article" date="2019" name="Int. J. Syst. Evol. Microbiol.">
        <title>The Global Catalogue of Microorganisms (GCM) 10K type strain sequencing project: providing services to taxonomists for standard genome sequencing and annotation.</title>
        <authorList>
            <consortium name="The Broad Institute Genomics Platform"/>
            <consortium name="The Broad Institute Genome Sequencing Center for Infectious Disease"/>
            <person name="Wu L."/>
            <person name="Ma J."/>
        </authorList>
    </citation>
    <scope>NUCLEOTIDE SEQUENCE [LARGE SCALE GENOMIC DNA]</scope>
    <source>
        <strain evidence="3">JCM 31921</strain>
    </source>
</reference>
<dbReference type="SUPFAM" id="SSF52096">
    <property type="entry name" value="ClpP/crotonase"/>
    <property type="match status" value="1"/>
</dbReference>